<dbReference type="Proteomes" id="UP000259030">
    <property type="component" value="Plasmid pDFI1"/>
</dbReference>
<dbReference type="RefSeq" id="WP_027463872.1">
    <property type="nucleotide sequence ID" value="NZ_CP021082.1"/>
</dbReference>
<dbReference type="SUPFAM" id="SSF46955">
    <property type="entry name" value="Putative DNA-binding domain"/>
    <property type="match status" value="1"/>
</dbReference>
<dbReference type="SUPFAM" id="SSF55136">
    <property type="entry name" value="Probable bacterial effector-binding domain"/>
    <property type="match status" value="1"/>
</dbReference>
<dbReference type="InterPro" id="IPR029442">
    <property type="entry name" value="GyrI-like"/>
</dbReference>
<keyword evidence="1" id="KW-0678">Repressor</keyword>
<keyword evidence="6" id="KW-0614">Plasmid</keyword>
<dbReference type="GO" id="GO:0003700">
    <property type="term" value="F:DNA-binding transcription factor activity"/>
    <property type="evidence" value="ECO:0007669"/>
    <property type="project" value="InterPro"/>
</dbReference>
<dbReference type="PANTHER" id="PTHR30204">
    <property type="entry name" value="REDOX-CYCLING DRUG-SENSING TRANSCRIPTIONAL ACTIVATOR SOXR"/>
    <property type="match status" value="1"/>
</dbReference>
<evidence type="ECO:0000256" key="1">
    <source>
        <dbReference type="ARBA" id="ARBA00022491"/>
    </source>
</evidence>
<dbReference type="InterPro" id="IPR047057">
    <property type="entry name" value="MerR_fam"/>
</dbReference>
<evidence type="ECO:0000256" key="2">
    <source>
        <dbReference type="ARBA" id="ARBA00023015"/>
    </source>
</evidence>
<evidence type="ECO:0000256" key="3">
    <source>
        <dbReference type="ARBA" id="ARBA00023125"/>
    </source>
</evidence>
<dbReference type="Pfam" id="PF13411">
    <property type="entry name" value="MerR_1"/>
    <property type="match status" value="1"/>
</dbReference>
<dbReference type="InterPro" id="IPR000551">
    <property type="entry name" value="MerR-type_HTH_dom"/>
</dbReference>
<dbReference type="Gene3D" id="1.10.1660.10">
    <property type="match status" value="1"/>
</dbReference>
<keyword evidence="7" id="KW-1185">Reference proteome</keyword>
<dbReference type="CDD" id="cd01107">
    <property type="entry name" value="HTH_BmrR"/>
    <property type="match status" value="1"/>
</dbReference>
<dbReference type="PANTHER" id="PTHR30204:SF69">
    <property type="entry name" value="MERR-FAMILY TRANSCRIPTIONAL REGULATOR"/>
    <property type="match status" value="1"/>
</dbReference>
<dbReference type="Gene3D" id="3.20.80.10">
    <property type="entry name" value="Regulatory factor, effector binding domain"/>
    <property type="match status" value="1"/>
</dbReference>
<keyword evidence="4" id="KW-0804">Transcription</keyword>
<evidence type="ECO:0000256" key="4">
    <source>
        <dbReference type="ARBA" id="ARBA00023163"/>
    </source>
</evidence>
<dbReference type="SMART" id="SM00422">
    <property type="entry name" value="HTH_MERR"/>
    <property type="match status" value="1"/>
</dbReference>
<name>A0A221T198_9DEIO</name>
<feature type="domain" description="HTH merR-type" evidence="5">
    <location>
        <begin position="4"/>
        <end position="74"/>
    </location>
</feature>
<dbReference type="AlphaFoldDB" id="A0A221T198"/>
<evidence type="ECO:0000313" key="7">
    <source>
        <dbReference type="Proteomes" id="UP000259030"/>
    </source>
</evidence>
<dbReference type="Pfam" id="PF06445">
    <property type="entry name" value="GyrI-like"/>
    <property type="match status" value="1"/>
</dbReference>
<evidence type="ECO:0000259" key="5">
    <source>
        <dbReference type="PROSITE" id="PS50937"/>
    </source>
</evidence>
<accession>A0A221T198</accession>
<organism evidence="6 7">
    <name type="scientific">Deinococcus ficus</name>
    <dbReference type="NCBI Taxonomy" id="317577"/>
    <lineage>
        <taxon>Bacteria</taxon>
        <taxon>Thermotogati</taxon>
        <taxon>Deinococcota</taxon>
        <taxon>Deinococci</taxon>
        <taxon>Deinococcales</taxon>
        <taxon>Deinococcaceae</taxon>
        <taxon>Deinococcus</taxon>
    </lineage>
</organism>
<dbReference type="InterPro" id="IPR010499">
    <property type="entry name" value="AraC_E-bd"/>
</dbReference>
<sequence>MHGRLIISRFALLTGLPAKTLRYYDEIGLLRPQWVDEDSAYRYYSVTQVSLGIRIRRWRELGLSLDAVRRLLDTPDQAGDVLREHEHRLRQEIEQRERALLALHLALQEAPMNYRLEHLPAQQTLCIHTSLQPPHYEVIPEALQELMAYCRTRGYAPHAPSFFVHHSEQQVVDVCVPVAGHAEPHGRIEVRTFEGGPAFIGRFVGPYDRTGAAYTLVVEEALRRGLPITGVTAEIYVKSVPHTPDPNAYETDIAFFLQPDPEPLA</sequence>
<keyword evidence="3" id="KW-0238">DNA-binding</keyword>
<reference evidence="6 7" key="1">
    <citation type="submission" date="2017-05" db="EMBL/GenBank/DDBJ databases">
        <title>The complete genome sequence of Deinococcus ficus isolated from the rhizosphere of the Ficus religiosa L. in Taiwan.</title>
        <authorList>
            <person name="Wu K.-M."/>
            <person name="Liao T.-L."/>
            <person name="Liu Y.-M."/>
            <person name="Young C.-C."/>
            <person name="Tsai S.-F."/>
        </authorList>
    </citation>
    <scope>NUCLEOTIDE SEQUENCE [LARGE SCALE GENOMIC DNA]</scope>
    <source>
        <strain evidence="6 7">CC-FR2-10</strain>
        <plasmid evidence="7">pdfi1</plasmid>
    </source>
</reference>
<dbReference type="PROSITE" id="PS50937">
    <property type="entry name" value="HTH_MERR_2"/>
    <property type="match status" value="1"/>
</dbReference>
<geneLocation type="plasmid" evidence="7">
    <name>pdfi1</name>
</geneLocation>
<dbReference type="EMBL" id="CP021082">
    <property type="protein sequence ID" value="ASN82675.1"/>
    <property type="molecule type" value="Genomic_DNA"/>
</dbReference>
<dbReference type="GO" id="GO:0003677">
    <property type="term" value="F:DNA binding"/>
    <property type="evidence" value="ECO:0007669"/>
    <property type="project" value="UniProtKB-KW"/>
</dbReference>
<dbReference type="SMART" id="SM00871">
    <property type="entry name" value="AraC_E_bind"/>
    <property type="match status" value="1"/>
</dbReference>
<gene>
    <name evidence="6" type="ORF">DFI_16060</name>
</gene>
<dbReference type="KEGG" id="dfc:DFI_16060"/>
<proteinExistence type="predicted"/>
<dbReference type="InterPro" id="IPR011256">
    <property type="entry name" value="Reg_factor_effector_dom_sf"/>
</dbReference>
<keyword evidence="2" id="KW-0805">Transcription regulation</keyword>
<dbReference type="STRING" id="317577.GCA_000419625_03007"/>
<evidence type="ECO:0000313" key="6">
    <source>
        <dbReference type="EMBL" id="ASN82675.1"/>
    </source>
</evidence>
<dbReference type="InterPro" id="IPR009061">
    <property type="entry name" value="DNA-bd_dom_put_sf"/>
</dbReference>
<protein>
    <submittedName>
        <fullName evidence="6">MerR family transcriptional regulator</fullName>
    </submittedName>
</protein>